<feature type="domain" description="SLH" evidence="3">
    <location>
        <begin position="590"/>
        <end position="654"/>
    </location>
</feature>
<dbReference type="Proteomes" id="UP001168435">
    <property type="component" value="Unassembled WGS sequence"/>
</dbReference>
<dbReference type="PROSITE" id="PS51272">
    <property type="entry name" value="SLH"/>
    <property type="match status" value="3"/>
</dbReference>
<dbReference type="EMBL" id="JAUEIQ010000002">
    <property type="protein sequence ID" value="MDN0063371.1"/>
    <property type="molecule type" value="Genomic_DNA"/>
</dbReference>
<feature type="chain" id="PRO_5045054852" evidence="2">
    <location>
        <begin position="24"/>
        <end position="781"/>
    </location>
</feature>
<gene>
    <name evidence="4" type="ORF">QVN30_03515</name>
</gene>
<protein>
    <submittedName>
        <fullName evidence="4">S-layer homology domain-containing protein</fullName>
    </submittedName>
</protein>
<proteinExistence type="predicted"/>
<dbReference type="Pfam" id="PF00395">
    <property type="entry name" value="SLH"/>
    <property type="match status" value="3"/>
</dbReference>
<evidence type="ECO:0000256" key="1">
    <source>
        <dbReference type="SAM" id="MobiDB-lite"/>
    </source>
</evidence>
<reference evidence="4" key="1">
    <citation type="submission" date="2023-06" db="EMBL/GenBank/DDBJ databases">
        <authorList>
            <person name="Zeman M."/>
            <person name="Kubasova T."/>
            <person name="Jahodarova E."/>
            <person name="Nykrynova M."/>
            <person name="Rychlik I."/>
        </authorList>
    </citation>
    <scope>NUCLEOTIDE SEQUENCE</scope>
    <source>
        <strain evidence="4">176_SSukc20</strain>
    </source>
</reference>
<evidence type="ECO:0000259" key="3">
    <source>
        <dbReference type="PROSITE" id="PS51272"/>
    </source>
</evidence>
<accession>A0ABT7XD81</accession>
<organism evidence="4 5">
    <name type="scientific">Collinsella ihumii</name>
    <dbReference type="NCBI Taxonomy" id="1720204"/>
    <lineage>
        <taxon>Bacteria</taxon>
        <taxon>Bacillati</taxon>
        <taxon>Actinomycetota</taxon>
        <taxon>Coriobacteriia</taxon>
        <taxon>Coriobacteriales</taxon>
        <taxon>Coriobacteriaceae</taxon>
        <taxon>Collinsella</taxon>
    </lineage>
</organism>
<feature type="domain" description="SLH" evidence="3">
    <location>
        <begin position="655"/>
        <end position="715"/>
    </location>
</feature>
<dbReference type="InterPro" id="IPR001119">
    <property type="entry name" value="SLH_dom"/>
</dbReference>
<evidence type="ECO:0000313" key="4">
    <source>
        <dbReference type="EMBL" id="MDN0063371.1"/>
    </source>
</evidence>
<sequence length="781" mass="83594">MKATPIVVATLTACLASPTIAMAVEDEPQASQTSLVSQSNGMTVEAVDELASQYKPEVNDRVLYKLKISGDKEDFSYSIDIPGYLEGRSITIYIENSDGTRATLMRSVPSPDSNSEVSTIEISQPVHGSLLLTVVVDMWDLNNMPSNSLVNGISPLTLKSLYDGFTRNHTYSLASISDDKAQVDIVAGSNQAHDGTASVKPVSIQDGDYIEYPRNYALPTNGGLHLGSYLFSFREVLEDEFENPAVTGFKFQIDKTYAGMRATAYIGGSTLESDNLNWSNAVHKLIVGQDGTFTIPYGDIVQYTEDGTVNAFELRTLTNNAELEGRCDGVIAINIEPVERFQSGATVDFCGHDSIIRTTEGAEISLADSDFNLAVDYFSELSPAFIGNKVEGLMGGFILNTAVFGDASSGNIDYKIDLGKQYANRTASVYITDDYVGSVKEIRTYRADETGAFTFSDKFTDMEKDPGSDGYYMGTYRRCFGIAVEPAGTVSIAGATVSEIPDQTWTGSPATPRPTVELDGKVLTEGTDYELSYEDNDAPGTASVTITGKGAYSGSIRVEFEIVERGGDPSGPMDPSDPDKPDNPSDPNEPAPSFPDVPEGTWYHDAVTRAAQLGVMNGYSGSGLFGPLDWLTREQAAAVMFNYLGEGNLAAPPAPHRDVLNDWYTDAVNWAVAEGVMGGYAGSDLFGIGRTLTREEFCAVIANAAGADLDAADTSALDRFADGNSVSGWARPAVAWAVEAGIMNGVEMEDGSRELQATRGLVRAEMAAMTVSAIDAGVLGK</sequence>
<feature type="signal peptide" evidence="2">
    <location>
        <begin position="1"/>
        <end position="23"/>
    </location>
</feature>
<reference evidence="4" key="2">
    <citation type="submission" date="2024-05" db="EMBL/GenBank/DDBJ databases">
        <title>Identification and characterization of horizontal gene transfer across gut microbiota members of farm animals based on homology search.</title>
        <authorList>
            <person name="Schwarzerova J."/>
            <person name="Nykrynova M."/>
            <person name="Jureckova K."/>
            <person name="Cejkova D."/>
            <person name="Rychlik I."/>
        </authorList>
    </citation>
    <scope>NUCLEOTIDE SEQUENCE</scope>
    <source>
        <strain evidence="4">176_SSukc20</strain>
    </source>
</reference>
<feature type="domain" description="SLH" evidence="3">
    <location>
        <begin position="717"/>
        <end position="781"/>
    </location>
</feature>
<feature type="region of interest" description="Disordered" evidence="1">
    <location>
        <begin position="565"/>
        <end position="601"/>
    </location>
</feature>
<comment type="caution">
    <text evidence="4">The sequence shown here is derived from an EMBL/GenBank/DDBJ whole genome shotgun (WGS) entry which is preliminary data.</text>
</comment>
<evidence type="ECO:0000256" key="2">
    <source>
        <dbReference type="SAM" id="SignalP"/>
    </source>
</evidence>
<dbReference type="RefSeq" id="WP_289835493.1">
    <property type="nucleotide sequence ID" value="NZ_JAUEIQ010000002.1"/>
</dbReference>
<name>A0ABT7XD81_9ACTN</name>
<keyword evidence="5" id="KW-1185">Reference proteome</keyword>
<evidence type="ECO:0000313" key="5">
    <source>
        <dbReference type="Proteomes" id="UP001168435"/>
    </source>
</evidence>
<keyword evidence="2" id="KW-0732">Signal</keyword>